<dbReference type="InParanoid" id="A0A7R8V3U8"/>
<protein>
    <recommendedName>
        <fullName evidence="4">RRM domain-containing protein</fullName>
    </recommendedName>
</protein>
<dbReference type="AlphaFoldDB" id="A0A7R8V3U8"/>
<dbReference type="EMBL" id="LR899014">
    <property type="protein sequence ID" value="CAD7092351.1"/>
    <property type="molecule type" value="Genomic_DNA"/>
</dbReference>
<evidence type="ECO:0000256" key="1">
    <source>
        <dbReference type="ARBA" id="ARBA00022884"/>
    </source>
</evidence>
<feature type="compositionally biased region" description="Basic and acidic residues" evidence="3">
    <location>
        <begin position="217"/>
        <end position="229"/>
    </location>
</feature>
<feature type="compositionally biased region" description="Basic and acidic residues" evidence="3">
    <location>
        <begin position="190"/>
        <end position="201"/>
    </location>
</feature>
<keyword evidence="6" id="KW-1185">Reference proteome</keyword>
<name>A0A7R8V3U8_HERIL</name>
<organism evidence="5 6">
    <name type="scientific">Hermetia illucens</name>
    <name type="common">Black soldier fly</name>
    <dbReference type="NCBI Taxonomy" id="343691"/>
    <lineage>
        <taxon>Eukaryota</taxon>
        <taxon>Metazoa</taxon>
        <taxon>Ecdysozoa</taxon>
        <taxon>Arthropoda</taxon>
        <taxon>Hexapoda</taxon>
        <taxon>Insecta</taxon>
        <taxon>Pterygota</taxon>
        <taxon>Neoptera</taxon>
        <taxon>Endopterygota</taxon>
        <taxon>Diptera</taxon>
        <taxon>Brachycera</taxon>
        <taxon>Stratiomyomorpha</taxon>
        <taxon>Stratiomyidae</taxon>
        <taxon>Hermetiinae</taxon>
        <taxon>Hermetia</taxon>
    </lineage>
</organism>
<feature type="compositionally biased region" description="Basic and acidic residues" evidence="3">
    <location>
        <begin position="122"/>
        <end position="141"/>
    </location>
</feature>
<dbReference type="InterPro" id="IPR012677">
    <property type="entry name" value="Nucleotide-bd_a/b_plait_sf"/>
</dbReference>
<dbReference type="SMART" id="SM00360">
    <property type="entry name" value="RRM"/>
    <property type="match status" value="1"/>
</dbReference>
<dbReference type="GO" id="GO:0003723">
    <property type="term" value="F:RNA binding"/>
    <property type="evidence" value="ECO:0007669"/>
    <property type="project" value="UniProtKB-UniRule"/>
</dbReference>
<dbReference type="Pfam" id="PF00076">
    <property type="entry name" value="RRM_1"/>
    <property type="match status" value="1"/>
</dbReference>
<dbReference type="PROSITE" id="PS50102">
    <property type="entry name" value="RRM"/>
    <property type="match status" value="1"/>
</dbReference>
<feature type="region of interest" description="Disordered" evidence="3">
    <location>
        <begin position="121"/>
        <end position="321"/>
    </location>
</feature>
<dbReference type="SUPFAM" id="SSF54928">
    <property type="entry name" value="RNA-binding domain, RBD"/>
    <property type="match status" value="1"/>
</dbReference>
<gene>
    <name evidence="5" type="ORF">HERILL_LOCUS14715</name>
</gene>
<evidence type="ECO:0000313" key="5">
    <source>
        <dbReference type="EMBL" id="CAD7092351.1"/>
    </source>
</evidence>
<evidence type="ECO:0000256" key="2">
    <source>
        <dbReference type="PROSITE-ProRule" id="PRU00176"/>
    </source>
</evidence>
<keyword evidence="1 2" id="KW-0694">RNA-binding</keyword>
<evidence type="ECO:0000259" key="4">
    <source>
        <dbReference type="PROSITE" id="PS50102"/>
    </source>
</evidence>
<dbReference type="CDD" id="cd00590">
    <property type="entry name" value="RRM_SF"/>
    <property type="match status" value="1"/>
</dbReference>
<dbReference type="OrthoDB" id="10044938at2759"/>
<evidence type="ECO:0000313" key="6">
    <source>
        <dbReference type="Proteomes" id="UP000594454"/>
    </source>
</evidence>
<evidence type="ECO:0000256" key="3">
    <source>
        <dbReference type="SAM" id="MobiDB-lite"/>
    </source>
</evidence>
<sequence>MVIETSVKFLNSAPSGGCLYFEKIENSKSEMTNVVHITGLVNEFEMEDLEGICRLYGAVEQIRLGRGVPKEAFVEFKDPQSAANLAGALNGQEMCGDTIKTELYVNYNNECDSFRSRKYRKRETLSTRRDTSESRTKDCGRQRSFRMYDTNGGSRDANKHSNPFRGRRREVDNRGSSSNCRRVPASKDQIALKRDRSESRARVVNQRISYGGRYHSKRDGGFRRNDRSKTSRYHAGRSRNDLNQDKERNHLDEDKERNTDKYGRFTNRDRSESPRRKYRSVVVQPAKRRRVDSVGSSYSTTSSQHSSVISRGVTPDSGNWD</sequence>
<feature type="compositionally biased region" description="Basic and acidic residues" evidence="3">
    <location>
        <begin position="238"/>
        <end position="275"/>
    </location>
</feature>
<accession>A0A7R8V3U8</accession>
<dbReference type="Gene3D" id="3.30.70.330">
    <property type="match status" value="1"/>
</dbReference>
<dbReference type="InterPro" id="IPR000504">
    <property type="entry name" value="RRM_dom"/>
</dbReference>
<feature type="compositionally biased region" description="Low complexity" evidence="3">
    <location>
        <begin position="293"/>
        <end position="310"/>
    </location>
</feature>
<proteinExistence type="predicted"/>
<dbReference type="InterPro" id="IPR035979">
    <property type="entry name" value="RBD_domain_sf"/>
</dbReference>
<dbReference type="Proteomes" id="UP000594454">
    <property type="component" value="Chromosome 6"/>
</dbReference>
<feature type="domain" description="RRM" evidence="4">
    <location>
        <begin position="33"/>
        <end position="106"/>
    </location>
</feature>
<reference evidence="5 6" key="1">
    <citation type="submission" date="2020-11" db="EMBL/GenBank/DDBJ databases">
        <authorList>
            <person name="Wallbank WR R."/>
            <person name="Pardo Diaz C."/>
            <person name="Kozak K."/>
            <person name="Martin S."/>
            <person name="Jiggins C."/>
            <person name="Moest M."/>
            <person name="Warren A I."/>
            <person name="Generalovic N T."/>
            <person name="Byers J.R.P. K."/>
            <person name="Montejo-Kovacevich G."/>
            <person name="Yen C E."/>
        </authorList>
    </citation>
    <scope>NUCLEOTIDE SEQUENCE [LARGE SCALE GENOMIC DNA]</scope>
</reference>